<comment type="pathway">
    <text evidence="8">Carbohydrate metabolism; galactose metabolism.</text>
</comment>
<dbReference type="SUPFAM" id="SSF51735">
    <property type="entry name" value="NAD(P)-binding Rossmann-fold domains"/>
    <property type="match status" value="1"/>
</dbReference>
<evidence type="ECO:0000256" key="2">
    <source>
        <dbReference type="ARBA" id="ARBA00001911"/>
    </source>
</evidence>
<dbReference type="AlphaFoldDB" id="A0A0A2A5L8"/>
<dbReference type="OrthoDB" id="9801785at2"/>
<dbReference type="NCBIfam" id="TIGR01179">
    <property type="entry name" value="galE"/>
    <property type="match status" value="1"/>
</dbReference>
<evidence type="ECO:0000313" key="10">
    <source>
        <dbReference type="EMBL" id="KGF96900.1"/>
    </source>
</evidence>
<dbReference type="Proteomes" id="UP000030445">
    <property type="component" value="Unassembled WGS sequence"/>
</dbReference>
<dbReference type="RefSeq" id="WP_032527152.1">
    <property type="nucleotide sequence ID" value="NZ_CP138951.1"/>
</dbReference>
<evidence type="ECO:0000256" key="4">
    <source>
        <dbReference type="ARBA" id="ARBA00013189"/>
    </source>
</evidence>
<reference evidence="11" key="1">
    <citation type="journal article" date="2014" name="Sci. Data">
        <title>Genomes of diverse isolates of the marine cyanobacterium Prochlorococcus.</title>
        <authorList>
            <person name="Biller S."/>
            <person name="Berube P."/>
            <person name="Thompson J."/>
            <person name="Kelly L."/>
            <person name="Roggensack S."/>
            <person name="Awad L."/>
            <person name="Roache-Johnson K."/>
            <person name="Ding H."/>
            <person name="Giovannoni S.J."/>
            <person name="Moore L.R."/>
            <person name="Chisholm S.W."/>
        </authorList>
    </citation>
    <scope>NUCLEOTIDE SEQUENCE [LARGE SCALE GENOMIC DNA]</scope>
    <source>
        <strain evidence="11">MIT 9302</strain>
    </source>
</reference>
<evidence type="ECO:0000256" key="8">
    <source>
        <dbReference type="RuleBase" id="RU366046"/>
    </source>
</evidence>
<dbReference type="CDD" id="cd05247">
    <property type="entry name" value="UDP_G4E_1_SDR_e"/>
    <property type="match status" value="1"/>
</dbReference>
<dbReference type="PANTHER" id="PTHR43725:SF47">
    <property type="entry name" value="UDP-GLUCOSE 4-EPIMERASE"/>
    <property type="match status" value="1"/>
</dbReference>
<name>A0A0A2A5L8_PROMR</name>
<comment type="catalytic activity">
    <reaction evidence="1 8">
        <text>UDP-alpha-D-glucose = UDP-alpha-D-galactose</text>
        <dbReference type="Rhea" id="RHEA:22168"/>
        <dbReference type="ChEBI" id="CHEBI:58885"/>
        <dbReference type="ChEBI" id="CHEBI:66914"/>
        <dbReference type="EC" id="5.1.3.2"/>
    </reaction>
</comment>
<dbReference type="GO" id="GO:0003978">
    <property type="term" value="F:UDP-glucose 4-epimerase activity"/>
    <property type="evidence" value="ECO:0007669"/>
    <property type="project" value="UniProtKB-UniRule"/>
</dbReference>
<keyword evidence="8" id="KW-0119">Carbohydrate metabolism</keyword>
<evidence type="ECO:0000259" key="9">
    <source>
        <dbReference type="Pfam" id="PF16363"/>
    </source>
</evidence>
<comment type="subunit">
    <text evidence="8">Homodimer.</text>
</comment>
<comment type="cofactor">
    <cofactor evidence="2 8">
        <name>NAD(+)</name>
        <dbReference type="ChEBI" id="CHEBI:57540"/>
    </cofactor>
</comment>
<keyword evidence="7 8" id="KW-0413">Isomerase</keyword>
<proteinExistence type="inferred from homology"/>
<dbReference type="GO" id="GO:0006012">
    <property type="term" value="P:galactose metabolic process"/>
    <property type="evidence" value="ECO:0007669"/>
    <property type="project" value="UniProtKB-UniPathway"/>
</dbReference>
<organism evidence="10 11">
    <name type="scientific">Prochlorococcus marinus str. MIT 9302</name>
    <dbReference type="NCBI Taxonomy" id="74545"/>
    <lineage>
        <taxon>Bacteria</taxon>
        <taxon>Bacillati</taxon>
        <taxon>Cyanobacteriota</taxon>
        <taxon>Cyanophyceae</taxon>
        <taxon>Synechococcales</taxon>
        <taxon>Prochlorococcaceae</taxon>
        <taxon>Prochlorococcus</taxon>
    </lineage>
</organism>
<dbReference type="UniPathway" id="UPA00214"/>
<accession>A0A0A2A5L8</accession>
<evidence type="ECO:0000256" key="6">
    <source>
        <dbReference type="ARBA" id="ARBA00023027"/>
    </source>
</evidence>
<evidence type="ECO:0000313" key="11">
    <source>
        <dbReference type="Proteomes" id="UP000030445"/>
    </source>
</evidence>
<dbReference type="EC" id="5.1.3.2" evidence="4 8"/>
<comment type="similarity">
    <text evidence="3 8">Belongs to the NAD(P)-dependent epimerase/dehydratase family.</text>
</comment>
<protein>
    <recommendedName>
        <fullName evidence="5 8">UDP-glucose 4-epimerase</fullName>
        <ecNumber evidence="4 8">5.1.3.2</ecNumber>
    </recommendedName>
</protein>
<dbReference type="STRING" id="74545.EU96_1538"/>
<dbReference type="Pfam" id="PF16363">
    <property type="entry name" value="GDP_Man_Dehyd"/>
    <property type="match status" value="1"/>
</dbReference>
<dbReference type="GO" id="GO:0005829">
    <property type="term" value="C:cytosol"/>
    <property type="evidence" value="ECO:0007669"/>
    <property type="project" value="TreeGrafter"/>
</dbReference>
<evidence type="ECO:0000256" key="1">
    <source>
        <dbReference type="ARBA" id="ARBA00000083"/>
    </source>
</evidence>
<dbReference type="EMBL" id="JNAM01000011">
    <property type="protein sequence ID" value="KGF96900.1"/>
    <property type="molecule type" value="Genomic_DNA"/>
</dbReference>
<feature type="domain" description="NAD(P)-binding" evidence="9">
    <location>
        <begin position="5"/>
        <end position="338"/>
    </location>
</feature>
<evidence type="ECO:0000256" key="5">
    <source>
        <dbReference type="ARBA" id="ARBA00018569"/>
    </source>
</evidence>
<sequence length="350" mass="39501">MKNILVIGGAGFIGSHTCLVLLEKGYKVFVFDSFVNSSTNALKRVLEVSKLKNKKKDPFLKIYNGDLLNKKLLQNTFNDIYKKHKFLDGVIHFGGLKSVAESIYSPISYWRTNVLGTINLLEIMSRYESKHLVFSSSATIYGSSKNSLLKEDSELKPINPYGNTKLTVETLLDDIFKSGRKEWHLASLRYFNPIGAHFSGLIGECPIGIPNNIFPLITNTALGLQKELKVFGNDWPTKDGTTIRDYIHVMDLATIHTRVLEHLISNKPNYLKLNVGTGKGTSVLELIKIFERVNKVKVPYVYVNRRIGDKCSLVADNSLLISKLKIVPKSSIEDMCRDGWKWKKLNPNGY</sequence>
<dbReference type="InterPro" id="IPR016040">
    <property type="entry name" value="NAD(P)-bd_dom"/>
</dbReference>
<dbReference type="PANTHER" id="PTHR43725">
    <property type="entry name" value="UDP-GLUCOSE 4-EPIMERASE"/>
    <property type="match status" value="1"/>
</dbReference>
<dbReference type="InterPro" id="IPR005886">
    <property type="entry name" value="UDP_G4E"/>
</dbReference>
<evidence type="ECO:0000256" key="7">
    <source>
        <dbReference type="ARBA" id="ARBA00023235"/>
    </source>
</evidence>
<comment type="caution">
    <text evidence="10">The sequence shown here is derived from an EMBL/GenBank/DDBJ whole genome shotgun (WGS) entry which is preliminary data.</text>
</comment>
<dbReference type="InterPro" id="IPR036291">
    <property type="entry name" value="NAD(P)-bd_dom_sf"/>
</dbReference>
<gene>
    <name evidence="10" type="ORF">EU96_1538</name>
</gene>
<evidence type="ECO:0000256" key="3">
    <source>
        <dbReference type="ARBA" id="ARBA00007637"/>
    </source>
</evidence>
<keyword evidence="6 8" id="KW-0520">NAD</keyword>
<dbReference type="eggNOG" id="COG1087">
    <property type="taxonomic scope" value="Bacteria"/>
</dbReference>
<dbReference type="Gene3D" id="3.40.50.720">
    <property type="entry name" value="NAD(P)-binding Rossmann-like Domain"/>
    <property type="match status" value="1"/>
</dbReference>
<dbReference type="Gene3D" id="3.90.25.10">
    <property type="entry name" value="UDP-galactose 4-epimerase, domain 1"/>
    <property type="match status" value="1"/>
</dbReference>